<dbReference type="PANTHER" id="PTHR43701">
    <property type="entry name" value="MEMBRANE TRANSPORTER PROTEIN MJ0441-RELATED"/>
    <property type="match status" value="1"/>
</dbReference>
<comment type="subcellular location">
    <subcellularLocation>
        <location evidence="5">Cell membrane</location>
        <topology evidence="5">Multi-pass membrane protein</topology>
    </subcellularLocation>
    <subcellularLocation>
        <location evidence="1">Membrane</location>
        <topology evidence="1">Multi-pass membrane protein</topology>
    </subcellularLocation>
</comment>
<feature type="transmembrane region" description="Helical" evidence="5">
    <location>
        <begin position="103"/>
        <end position="123"/>
    </location>
</feature>
<comment type="similarity">
    <text evidence="5">Belongs to the 4-toluene sulfonate uptake permease (TSUP) (TC 2.A.102) family.</text>
</comment>
<dbReference type="PANTHER" id="PTHR43701:SF2">
    <property type="entry name" value="MEMBRANE TRANSPORTER PROTEIN YJNA-RELATED"/>
    <property type="match status" value="1"/>
</dbReference>
<dbReference type="Pfam" id="PF01925">
    <property type="entry name" value="TauE"/>
    <property type="match status" value="1"/>
</dbReference>
<keyword evidence="7" id="KW-1185">Reference proteome</keyword>
<evidence type="ECO:0000256" key="3">
    <source>
        <dbReference type="ARBA" id="ARBA00022989"/>
    </source>
</evidence>
<protein>
    <recommendedName>
        <fullName evidence="5">Probable membrane transporter protein</fullName>
    </recommendedName>
</protein>
<evidence type="ECO:0000313" key="7">
    <source>
        <dbReference type="Proteomes" id="UP000249248"/>
    </source>
</evidence>
<organism evidence="6 7">
    <name type="scientific">Putridiphycobacter roseus</name>
    <dbReference type="NCBI Taxonomy" id="2219161"/>
    <lineage>
        <taxon>Bacteria</taxon>
        <taxon>Pseudomonadati</taxon>
        <taxon>Bacteroidota</taxon>
        <taxon>Flavobacteriia</taxon>
        <taxon>Flavobacteriales</taxon>
        <taxon>Crocinitomicaceae</taxon>
        <taxon>Putridiphycobacter</taxon>
    </lineage>
</organism>
<reference evidence="6 7" key="1">
    <citation type="submission" date="2018-06" db="EMBL/GenBank/DDBJ databases">
        <title>The draft genome sequence of Crocinitomix sp. SM1701.</title>
        <authorList>
            <person name="Zhang X."/>
        </authorList>
    </citation>
    <scope>NUCLEOTIDE SEQUENCE [LARGE SCALE GENOMIC DNA]</scope>
    <source>
        <strain evidence="6 7">SM1701</strain>
    </source>
</reference>
<dbReference type="Proteomes" id="UP000249248">
    <property type="component" value="Unassembled WGS sequence"/>
</dbReference>
<dbReference type="OrthoDB" id="595460at2"/>
<dbReference type="RefSeq" id="WP_111062865.1">
    <property type="nucleotide sequence ID" value="NZ_JBHUCU010000016.1"/>
</dbReference>
<dbReference type="InterPro" id="IPR051598">
    <property type="entry name" value="TSUP/Inactive_protease-like"/>
</dbReference>
<proteinExistence type="inferred from homology"/>
<feature type="transmembrane region" description="Helical" evidence="5">
    <location>
        <begin position="50"/>
        <end position="67"/>
    </location>
</feature>
<comment type="caution">
    <text evidence="6">The sequence shown here is derived from an EMBL/GenBank/DDBJ whole genome shotgun (WGS) entry which is preliminary data.</text>
</comment>
<sequence length="139" mass="14579">MTAQTIISLILIGVFAGIMSGFVGIGGGVVMVPALVYIMGLSQHTAQGTSLILMLPPIGILAVMNYYKAGSVNIPYGIIIAIAFVIGGYFGSKLALKLPASTVKLVFGVLMLYLAVKMIYSGLKKTTPDEKGNHTEAIE</sequence>
<dbReference type="EMBL" id="QKSB01000004">
    <property type="protein sequence ID" value="PZE17340.1"/>
    <property type="molecule type" value="Genomic_DNA"/>
</dbReference>
<accession>A0A2W1N1B1</accession>
<feature type="transmembrane region" description="Helical" evidence="5">
    <location>
        <begin position="6"/>
        <end position="38"/>
    </location>
</feature>
<gene>
    <name evidence="6" type="ORF">DNU06_08705</name>
</gene>
<keyword evidence="5" id="KW-1003">Cell membrane</keyword>
<dbReference type="AlphaFoldDB" id="A0A2W1N1B1"/>
<dbReference type="InterPro" id="IPR002781">
    <property type="entry name" value="TM_pro_TauE-like"/>
</dbReference>
<dbReference type="GO" id="GO:0005886">
    <property type="term" value="C:plasma membrane"/>
    <property type="evidence" value="ECO:0007669"/>
    <property type="project" value="UniProtKB-SubCell"/>
</dbReference>
<keyword evidence="2 5" id="KW-0812">Transmembrane</keyword>
<feature type="transmembrane region" description="Helical" evidence="5">
    <location>
        <begin position="73"/>
        <end position="91"/>
    </location>
</feature>
<evidence type="ECO:0000256" key="1">
    <source>
        <dbReference type="ARBA" id="ARBA00004141"/>
    </source>
</evidence>
<evidence type="ECO:0000256" key="4">
    <source>
        <dbReference type="ARBA" id="ARBA00023136"/>
    </source>
</evidence>
<evidence type="ECO:0000256" key="2">
    <source>
        <dbReference type="ARBA" id="ARBA00022692"/>
    </source>
</evidence>
<keyword evidence="4 5" id="KW-0472">Membrane</keyword>
<evidence type="ECO:0000313" key="6">
    <source>
        <dbReference type="EMBL" id="PZE17340.1"/>
    </source>
</evidence>
<name>A0A2W1N1B1_9FLAO</name>
<keyword evidence="3 5" id="KW-1133">Transmembrane helix</keyword>
<evidence type="ECO:0000256" key="5">
    <source>
        <dbReference type="RuleBase" id="RU363041"/>
    </source>
</evidence>